<keyword evidence="4" id="KW-1185">Reference proteome</keyword>
<feature type="transmembrane region" description="Helical" evidence="1">
    <location>
        <begin position="6"/>
        <end position="22"/>
    </location>
</feature>
<protein>
    <submittedName>
        <fullName evidence="3">DUF2726 domain-containing protein</fullName>
    </submittedName>
</protein>
<dbReference type="RefSeq" id="WP_379909969.1">
    <property type="nucleotide sequence ID" value="NZ_JBHSWE010000001.1"/>
</dbReference>
<sequence>MEWFNLPLVIALVLLSILWLLLRRRRRQVVEAPAFRLESALLNDNELNFLHALEQALGDRHRVQCKVGLAAVVGLRPGLESRRWQQAADEICDRQFSFLVCLRDNLKPLCAIELDDSSHRPEPDPVLDRVCNDAGLALLRFPAQRTYVPAEIGLRFDQLFAPAAGWTSPP</sequence>
<evidence type="ECO:0000259" key="2">
    <source>
        <dbReference type="Pfam" id="PF10881"/>
    </source>
</evidence>
<gene>
    <name evidence="3" type="ORF">ACFQDL_16340</name>
</gene>
<accession>A0ABW2A1Z4</accession>
<proteinExistence type="predicted"/>
<comment type="caution">
    <text evidence="3">The sequence shown here is derived from an EMBL/GenBank/DDBJ whole genome shotgun (WGS) entry which is preliminary data.</text>
</comment>
<keyword evidence="1" id="KW-1133">Transmembrane helix</keyword>
<name>A0ABW2A1Z4_9GAMM</name>
<dbReference type="Pfam" id="PF10881">
    <property type="entry name" value="DUF2726"/>
    <property type="match status" value="1"/>
</dbReference>
<feature type="domain" description="DUF2726" evidence="2">
    <location>
        <begin position="40"/>
        <end position="152"/>
    </location>
</feature>
<evidence type="ECO:0000256" key="1">
    <source>
        <dbReference type="SAM" id="Phobius"/>
    </source>
</evidence>
<evidence type="ECO:0000313" key="4">
    <source>
        <dbReference type="Proteomes" id="UP001596422"/>
    </source>
</evidence>
<dbReference type="Proteomes" id="UP001596422">
    <property type="component" value="Unassembled WGS sequence"/>
</dbReference>
<dbReference type="InterPro" id="IPR024402">
    <property type="entry name" value="DUF2726"/>
</dbReference>
<keyword evidence="1" id="KW-0472">Membrane</keyword>
<evidence type="ECO:0000313" key="3">
    <source>
        <dbReference type="EMBL" id="MFC6671462.1"/>
    </source>
</evidence>
<dbReference type="EMBL" id="JBHSWE010000001">
    <property type="protein sequence ID" value="MFC6671462.1"/>
    <property type="molecule type" value="Genomic_DNA"/>
</dbReference>
<reference evidence="4" key="1">
    <citation type="journal article" date="2019" name="Int. J. Syst. Evol. Microbiol.">
        <title>The Global Catalogue of Microorganisms (GCM) 10K type strain sequencing project: providing services to taxonomists for standard genome sequencing and annotation.</title>
        <authorList>
            <consortium name="The Broad Institute Genomics Platform"/>
            <consortium name="The Broad Institute Genome Sequencing Center for Infectious Disease"/>
            <person name="Wu L."/>
            <person name="Ma J."/>
        </authorList>
    </citation>
    <scope>NUCLEOTIDE SEQUENCE [LARGE SCALE GENOMIC DNA]</scope>
    <source>
        <strain evidence="4">NBRC 111756</strain>
    </source>
</reference>
<organism evidence="3 4">
    <name type="scientific">Marinobacterium aestuariivivens</name>
    <dbReference type="NCBI Taxonomy" id="1698799"/>
    <lineage>
        <taxon>Bacteria</taxon>
        <taxon>Pseudomonadati</taxon>
        <taxon>Pseudomonadota</taxon>
        <taxon>Gammaproteobacteria</taxon>
        <taxon>Oceanospirillales</taxon>
        <taxon>Oceanospirillaceae</taxon>
        <taxon>Marinobacterium</taxon>
    </lineage>
</organism>
<keyword evidence="1" id="KW-0812">Transmembrane</keyword>